<proteinExistence type="predicted"/>
<evidence type="ECO:0000313" key="2">
    <source>
        <dbReference type="EMBL" id="VEL32504.1"/>
    </source>
</evidence>
<accession>A0A448XAS8</accession>
<dbReference type="AlphaFoldDB" id="A0A448XAS8"/>
<gene>
    <name evidence="2" type="ORF">PXEA_LOCUS25944</name>
</gene>
<comment type="caution">
    <text evidence="2">The sequence shown here is derived from an EMBL/GenBank/DDBJ whole genome shotgun (WGS) entry which is preliminary data.</text>
</comment>
<keyword evidence="3" id="KW-1185">Reference proteome</keyword>
<evidence type="ECO:0000313" key="3">
    <source>
        <dbReference type="Proteomes" id="UP000784294"/>
    </source>
</evidence>
<dbReference type="EMBL" id="CAAALY010244266">
    <property type="protein sequence ID" value="VEL32504.1"/>
    <property type="molecule type" value="Genomic_DNA"/>
</dbReference>
<organism evidence="2 3">
    <name type="scientific">Protopolystoma xenopodis</name>
    <dbReference type="NCBI Taxonomy" id="117903"/>
    <lineage>
        <taxon>Eukaryota</taxon>
        <taxon>Metazoa</taxon>
        <taxon>Spiralia</taxon>
        <taxon>Lophotrochozoa</taxon>
        <taxon>Platyhelminthes</taxon>
        <taxon>Monogenea</taxon>
        <taxon>Polyopisthocotylea</taxon>
        <taxon>Polystomatidea</taxon>
        <taxon>Polystomatidae</taxon>
        <taxon>Protopolystoma</taxon>
    </lineage>
</organism>
<reference evidence="2" key="1">
    <citation type="submission" date="2018-11" db="EMBL/GenBank/DDBJ databases">
        <authorList>
            <consortium name="Pathogen Informatics"/>
        </authorList>
    </citation>
    <scope>NUCLEOTIDE SEQUENCE</scope>
</reference>
<feature type="region of interest" description="Disordered" evidence="1">
    <location>
        <begin position="1"/>
        <end position="20"/>
    </location>
</feature>
<sequence>MEIPAFYSLQNSEDSSEGAATPRLDLSYTLMDTNQSQEAEKHLSMAYNEEATVSQMPLSLTFSSPALWYHLSRQPELFRELSTGSLTASPPCVTLESVLADRFGEASAFGSQVSRDYVFSMSALQAGYSLRTSTGSELSFQFGCMQPARSELSSSLGENVFVDIFGC</sequence>
<dbReference type="Proteomes" id="UP000784294">
    <property type="component" value="Unassembled WGS sequence"/>
</dbReference>
<name>A0A448XAS8_9PLAT</name>
<evidence type="ECO:0000256" key="1">
    <source>
        <dbReference type="SAM" id="MobiDB-lite"/>
    </source>
</evidence>
<protein>
    <submittedName>
        <fullName evidence="2">Uncharacterized protein</fullName>
    </submittedName>
</protein>